<feature type="domain" description="NAD(P)-binding" evidence="1">
    <location>
        <begin position="7"/>
        <end position="115"/>
    </location>
</feature>
<dbReference type="PANTHER" id="PTHR43162:SF1">
    <property type="entry name" value="PRESTALK A DIFFERENTIATION PROTEIN A"/>
    <property type="match status" value="1"/>
</dbReference>
<accession>A0ABS3YLC2</accession>
<reference evidence="2 3" key="1">
    <citation type="submission" date="2021-03" db="EMBL/GenBank/DDBJ databases">
        <title>Assistant Professor.</title>
        <authorList>
            <person name="Huq M.A."/>
        </authorList>
    </citation>
    <scope>NUCLEOTIDE SEQUENCE [LARGE SCALE GENOMIC DNA]</scope>
    <source>
        <strain evidence="2 3">MAH-29</strain>
    </source>
</reference>
<evidence type="ECO:0000313" key="2">
    <source>
        <dbReference type="EMBL" id="MBO9198643.1"/>
    </source>
</evidence>
<sequence>MKVVVTGSLGNISKPLAIELVQKGHQVTIISRSTEKQEDIKALGAQAAIGSVENVDFLTQTFTGADVLYAMIPPNFSELDQVAYYRRIAINYAMAVQQSGIKQVVHLSSYGAHLEKGTGFILGAHHGERIFNELPNISITHLRAGFFYTNLYRFIDMIKGAGFMASNYGGDDKLILVHPTDIATAAREEIESQPAGKKIRYVVSDEHTANEVAHIIGTAIDKPDLKWIILSNEQMREGLEKQGMPVPLIEKFVEMGSSAHSGALGEDYERQKPIQLGKIKTEDFAKSFAEVFKKVN</sequence>
<comment type="caution">
    <text evidence="2">The sequence shown here is derived from an EMBL/GenBank/DDBJ whole genome shotgun (WGS) entry which is preliminary data.</text>
</comment>
<evidence type="ECO:0000259" key="1">
    <source>
        <dbReference type="Pfam" id="PF13460"/>
    </source>
</evidence>
<dbReference type="InterPro" id="IPR051604">
    <property type="entry name" value="Ergot_Alk_Oxidoreductase"/>
</dbReference>
<keyword evidence="3" id="KW-1185">Reference proteome</keyword>
<protein>
    <submittedName>
        <fullName evidence="2">NAD(P)H-binding protein</fullName>
    </submittedName>
</protein>
<dbReference type="RefSeq" id="WP_209136727.1">
    <property type="nucleotide sequence ID" value="NZ_JAGHKO010000001.1"/>
</dbReference>
<proteinExistence type="predicted"/>
<dbReference type="Gene3D" id="3.90.25.10">
    <property type="entry name" value="UDP-galactose 4-epimerase, domain 1"/>
    <property type="match status" value="1"/>
</dbReference>
<dbReference type="Pfam" id="PF13460">
    <property type="entry name" value="NAD_binding_10"/>
    <property type="match status" value="1"/>
</dbReference>
<dbReference type="InterPro" id="IPR016040">
    <property type="entry name" value="NAD(P)-bd_dom"/>
</dbReference>
<dbReference type="Proteomes" id="UP000677244">
    <property type="component" value="Unassembled WGS sequence"/>
</dbReference>
<evidence type="ECO:0000313" key="3">
    <source>
        <dbReference type="Proteomes" id="UP000677244"/>
    </source>
</evidence>
<dbReference type="SUPFAM" id="SSF51735">
    <property type="entry name" value="NAD(P)-binding Rossmann-fold domains"/>
    <property type="match status" value="1"/>
</dbReference>
<dbReference type="Gene3D" id="3.40.50.720">
    <property type="entry name" value="NAD(P)-binding Rossmann-like Domain"/>
    <property type="match status" value="1"/>
</dbReference>
<dbReference type="InterPro" id="IPR036291">
    <property type="entry name" value="NAD(P)-bd_dom_sf"/>
</dbReference>
<dbReference type="PANTHER" id="PTHR43162">
    <property type="match status" value="1"/>
</dbReference>
<name>A0ABS3YLC2_9BACT</name>
<gene>
    <name evidence="2" type="ORF">J7I42_00120</name>
</gene>
<dbReference type="EMBL" id="JAGHKO010000001">
    <property type="protein sequence ID" value="MBO9198643.1"/>
    <property type="molecule type" value="Genomic_DNA"/>
</dbReference>
<organism evidence="2 3">
    <name type="scientific">Niastella soli</name>
    <dbReference type="NCBI Taxonomy" id="2821487"/>
    <lineage>
        <taxon>Bacteria</taxon>
        <taxon>Pseudomonadati</taxon>
        <taxon>Bacteroidota</taxon>
        <taxon>Chitinophagia</taxon>
        <taxon>Chitinophagales</taxon>
        <taxon>Chitinophagaceae</taxon>
        <taxon>Niastella</taxon>
    </lineage>
</organism>